<comment type="caution">
    <text evidence="1">The sequence shown here is derived from an EMBL/GenBank/DDBJ whole genome shotgun (WGS) entry which is preliminary data.</text>
</comment>
<keyword evidence="2" id="KW-1185">Reference proteome</keyword>
<dbReference type="Proteomes" id="UP000054995">
    <property type="component" value="Unassembled WGS sequence"/>
</dbReference>
<dbReference type="EMBL" id="JYDT01000011">
    <property type="protein sequence ID" value="KRY91791.1"/>
    <property type="molecule type" value="Genomic_DNA"/>
</dbReference>
<organism evidence="1 2">
    <name type="scientific">Trichinella pseudospiralis</name>
    <name type="common">Parasitic roundworm</name>
    <dbReference type="NCBI Taxonomy" id="6337"/>
    <lineage>
        <taxon>Eukaryota</taxon>
        <taxon>Metazoa</taxon>
        <taxon>Ecdysozoa</taxon>
        <taxon>Nematoda</taxon>
        <taxon>Enoplea</taxon>
        <taxon>Dorylaimia</taxon>
        <taxon>Trichinellida</taxon>
        <taxon>Trichinellidae</taxon>
        <taxon>Trichinella</taxon>
    </lineage>
</organism>
<protein>
    <submittedName>
        <fullName evidence="1">Uncharacterized protein</fullName>
    </submittedName>
</protein>
<accession>A0A0V1G0S9</accession>
<dbReference type="STRING" id="6337.A0A0V1K2Q3"/>
<proteinExistence type="predicted"/>
<gene>
    <name evidence="1" type="ORF">T4D_387</name>
</gene>
<sequence length="301" mass="34581">MFQRKEKRTASARKTKSQANNFHRQNQFANSKISTDEWTDRSSFYGWFFGYKPLNQNVSLDQRKLAKEVKEAIRKTAKIVPIKLTLEVSHQGLRLVQPYLLVNNHRKVKTVLVKRRIAANLVQTCTLGCVPYHDFVVLVRALENGCCDLMTFRCDSPETAFMLHSLVEKLILLPQKRSALHLQLDEQRGRGQWSADRRPPLSLRTRTLYRLLVAELKEKFQNQKSTAHIYDTVLKNTGVRPSSTKTPFRRFGDSFREKSISDAKQGEEQRFIPSAVSVDRLDNNTAIPTAAERSTSFTVLA</sequence>
<evidence type="ECO:0000313" key="1">
    <source>
        <dbReference type="EMBL" id="KRY91791.1"/>
    </source>
</evidence>
<evidence type="ECO:0000313" key="2">
    <source>
        <dbReference type="Proteomes" id="UP000054995"/>
    </source>
</evidence>
<reference evidence="1 2" key="1">
    <citation type="submission" date="2015-01" db="EMBL/GenBank/DDBJ databases">
        <title>Evolution of Trichinella species and genotypes.</title>
        <authorList>
            <person name="Korhonen P.K."/>
            <person name="Edoardo P."/>
            <person name="Giuseppe L.R."/>
            <person name="Gasser R.B."/>
        </authorList>
    </citation>
    <scope>NUCLEOTIDE SEQUENCE [LARGE SCALE GENOMIC DNA]</scope>
    <source>
        <strain evidence="1">ISS470</strain>
    </source>
</reference>
<name>A0A0V1G0S9_TRIPS</name>
<dbReference type="OrthoDB" id="9994380at2759"/>